<proteinExistence type="predicted"/>
<dbReference type="Proteomes" id="UP000321580">
    <property type="component" value="Unassembled WGS sequence"/>
</dbReference>
<dbReference type="PANTHER" id="PTHR32305:SF15">
    <property type="entry name" value="PROTEIN RHSA-RELATED"/>
    <property type="match status" value="1"/>
</dbReference>
<evidence type="ECO:0000313" key="1">
    <source>
        <dbReference type="EMBL" id="TXB58400.1"/>
    </source>
</evidence>
<dbReference type="PANTHER" id="PTHR32305">
    <property type="match status" value="1"/>
</dbReference>
<name>A0A5C6RGH6_9BACT</name>
<dbReference type="InterPro" id="IPR022385">
    <property type="entry name" value="Rhs_assc_core"/>
</dbReference>
<accession>A0A5C6RGH6</accession>
<keyword evidence="2" id="KW-1185">Reference proteome</keyword>
<dbReference type="Gene3D" id="2.180.10.10">
    <property type="entry name" value="RHS repeat-associated core"/>
    <property type="match status" value="1"/>
</dbReference>
<organism evidence="1 2">
    <name type="scientific">Phaeodactylibacter luteus</name>
    <dbReference type="NCBI Taxonomy" id="1564516"/>
    <lineage>
        <taxon>Bacteria</taxon>
        <taxon>Pseudomonadati</taxon>
        <taxon>Bacteroidota</taxon>
        <taxon>Saprospiria</taxon>
        <taxon>Saprospirales</taxon>
        <taxon>Haliscomenobacteraceae</taxon>
        <taxon>Phaeodactylibacter</taxon>
    </lineage>
</organism>
<sequence length="303" mass="33326">LYRYNGKAWDPASGLSDYGARWYDAGSGRWSGVDPLAGDYASWSPYNYVMGNPISFIDPDGRSVESTHTDANGNVIAVYDDGDLGVYKHNDKTTKAEVDASYSADNTSAGGEYMGKTLHSFSFTDFGALERGQIIPRGQIDFESTWAMNQVNWIMWDVAGKSVVHYALNAGQTEKYDIKHKAFQKYGSVYYGSALYGEGGDIIYASARDAGNFAAGMVQQRSILPNYMTSVGFGAFNYAGSKGKGFLYALEKFFLDTNPDPFGFGPSSPLRPPYYGEDKGTALAIEKGRAHYKARPYRFNLSK</sequence>
<evidence type="ECO:0000313" key="2">
    <source>
        <dbReference type="Proteomes" id="UP000321580"/>
    </source>
</evidence>
<gene>
    <name evidence="1" type="ORF">FRY97_21585</name>
</gene>
<dbReference type="InterPro" id="IPR050708">
    <property type="entry name" value="T6SS_VgrG/RHS"/>
</dbReference>
<protein>
    <submittedName>
        <fullName evidence="1">RHS repeat-associated core domain-containing protein</fullName>
    </submittedName>
</protein>
<reference evidence="1 2" key="1">
    <citation type="submission" date="2019-08" db="EMBL/GenBank/DDBJ databases">
        <title>Genome of Phaeodactylibacter luteus.</title>
        <authorList>
            <person name="Bowman J.P."/>
        </authorList>
    </citation>
    <scope>NUCLEOTIDE SEQUENCE [LARGE SCALE GENOMIC DNA]</scope>
    <source>
        <strain evidence="1 2">KCTC 42180</strain>
    </source>
</reference>
<dbReference type="OrthoDB" id="2972467at2"/>
<comment type="caution">
    <text evidence="1">The sequence shown here is derived from an EMBL/GenBank/DDBJ whole genome shotgun (WGS) entry which is preliminary data.</text>
</comment>
<dbReference type="EMBL" id="VOOR01000112">
    <property type="protein sequence ID" value="TXB58400.1"/>
    <property type="molecule type" value="Genomic_DNA"/>
</dbReference>
<dbReference type="AlphaFoldDB" id="A0A5C6RGH6"/>
<feature type="non-terminal residue" evidence="1">
    <location>
        <position position="1"/>
    </location>
</feature>
<dbReference type="RefSeq" id="WP_147169697.1">
    <property type="nucleotide sequence ID" value="NZ_VOOR01000112.1"/>
</dbReference>
<dbReference type="NCBIfam" id="TIGR03696">
    <property type="entry name" value="Rhs_assc_core"/>
    <property type="match status" value="1"/>
</dbReference>